<dbReference type="Gene3D" id="3.60.15.10">
    <property type="entry name" value="Ribonuclease Z/Hydroxyacylglutathione hydrolase-like"/>
    <property type="match status" value="1"/>
</dbReference>
<name>A0ABD2XFN1_9HYME</name>
<feature type="domain" description="Metallo-beta-lactamase" evidence="6">
    <location>
        <begin position="32"/>
        <end position="208"/>
    </location>
</feature>
<dbReference type="CDD" id="cd07722">
    <property type="entry name" value="LACTB2-like_MBL-fold"/>
    <property type="match status" value="1"/>
</dbReference>
<dbReference type="Proteomes" id="UP001627154">
    <property type="component" value="Unassembled WGS sequence"/>
</dbReference>
<keyword evidence="3" id="KW-0378">Hydrolase</keyword>
<dbReference type="PANTHER" id="PTHR23131">
    <property type="entry name" value="ENDORIBONUCLEASE LACTB2"/>
    <property type="match status" value="1"/>
</dbReference>
<dbReference type="GO" id="GO:0016787">
    <property type="term" value="F:hydrolase activity"/>
    <property type="evidence" value="ECO:0007669"/>
    <property type="project" value="UniProtKB-KW"/>
</dbReference>
<comment type="caution">
    <text evidence="7">The sequence shown here is derived from an EMBL/GenBank/DDBJ whole genome shotgun (WGS) entry which is preliminary data.</text>
</comment>
<evidence type="ECO:0000256" key="1">
    <source>
        <dbReference type="ARBA" id="ARBA00006759"/>
    </source>
</evidence>
<dbReference type="Pfam" id="PF00753">
    <property type="entry name" value="Lactamase_B"/>
    <property type="match status" value="1"/>
</dbReference>
<evidence type="ECO:0000256" key="5">
    <source>
        <dbReference type="ARBA" id="ARBA00069358"/>
    </source>
</evidence>
<organism evidence="7 8">
    <name type="scientific">Trichogramma kaykai</name>
    <dbReference type="NCBI Taxonomy" id="54128"/>
    <lineage>
        <taxon>Eukaryota</taxon>
        <taxon>Metazoa</taxon>
        <taxon>Ecdysozoa</taxon>
        <taxon>Arthropoda</taxon>
        <taxon>Hexapoda</taxon>
        <taxon>Insecta</taxon>
        <taxon>Pterygota</taxon>
        <taxon>Neoptera</taxon>
        <taxon>Endopterygota</taxon>
        <taxon>Hymenoptera</taxon>
        <taxon>Apocrita</taxon>
        <taxon>Proctotrupomorpha</taxon>
        <taxon>Chalcidoidea</taxon>
        <taxon>Trichogrammatidae</taxon>
        <taxon>Trichogramma</taxon>
    </lineage>
</organism>
<dbReference type="InterPro" id="IPR050662">
    <property type="entry name" value="Sec-metab_biosynth-thioest"/>
</dbReference>
<dbReference type="PANTHER" id="PTHR23131:SF0">
    <property type="entry name" value="ENDORIBONUCLEASE LACTB2"/>
    <property type="match status" value="1"/>
</dbReference>
<comment type="similarity">
    <text evidence="1">Belongs to the metallo-beta-lactamase superfamily. Glyoxalase II family.</text>
</comment>
<dbReference type="SMART" id="SM00849">
    <property type="entry name" value="Lactamase_B"/>
    <property type="match status" value="1"/>
</dbReference>
<evidence type="ECO:0000313" key="8">
    <source>
        <dbReference type="Proteomes" id="UP001627154"/>
    </source>
</evidence>
<dbReference type="Gene3D" id="1.10.10.10">
    <property type="entry name" value="Winged helix-like DNA-binding domain superfamily/Winged helix DNA-binding domain"/>
    <property type="match status" value="1"/>
</dbReference>
<proteinExistence type="inferred from homology"/>
<dbReference type="AlphaFoldDB" id="A0ABD2XFN1"/>
<sequence>MTALTPIPLITRLSGRVIRILGCNPGPMTLQGTNTYLVGTGSKRVLIDSGDVDTAPEYTKILGQVLREEKATIEHLVVTHWHHDHIGGVPAVLDLIESLGGKSALATVWKFPCSPDDDHQPDDEESAARCDPLKDEQSIRIEGATLRVKHTPGHTTDHACLVLEDEAALFSGDCVLGETSAVFEDLRDYLSSLERILRAEPRVIYPGHGPVVAEPRAKVLAYIENRMRREQQIVQCLGSRAGPCDVMEIVSEMYKDTPQNLWFAAATNVNHHLEKLLKENRVVQDGEKWLLKSTSSL</sequence>
<dbReference type="InterPro" id="IPR036866">
    <property type="entry name" value="RibonucZ/Hydroxyglut_hydro"/>
</dbReference>
<dbReference type="GO" id="GO:0046872">
    <property type="term" value="F:metal ion binding"/>
    <property type="evidence" value="ECO:0007669"/>
    <property type="project" value="UniProtKB-KW"/>
</dbReference>
<dbReference type="InterPro" id="IPR047921">
    <property type="entry name" value="LACTB2-like_MBL-fold"/>
</dbReference>
<keyword evidence="2" id="KW-0479">Metal-binding</keyword>
<dbReference type="InterPro" id="IPR001279">
    <property type="entry name" value="Metallo-B-lactamas"/>
</dbReference>
<keyword evidence="4" id="KW-0862">Zinc</keyword>
<evidence type="ECO:0000256" key="3">
    <source>
        <dbReference type="ARBA" id="ARBA00022801"/>
    </source>
</evidence>
<dbReference type="InterPro" id="IPR036388">
    <property type="entry name" value="WH-like_DNA-bd_sf"/>
</dbReference>
<protein>
    <recommendedName>
        <fullName evidence="5">Beta-lactamase-like protein 2 homolog</fullName>
    </recommendedName>
</protein>
<dbReference type="InterPro" id="IPR041516">
    <property type="entry name" value="LACTB2_WH"/>
</dbReference>
<dbReference type="SUPFAM" id="SSF56281">
    <property type="entry name" value="Metallo-hydrolase/oxidoreductase"/>
    <property type="match status" value="1"/>
</dbReference>
<dbReference type="FunFam" id="3.60.15.10:FF:000017">
    <property type="entry name" value="Lactamase beta 2"/>
    <property type="match status" value="1"/>
</dbReference>
<reference evidence="7 8" key="1">
    <citation type="journal article" date="2024" name="bioRxiv">
        <title>A reference genome for Trichogramma kaykai: A tiny desert-dwelling parasitoid wasp with competing sex-ratio distorters.</title>
        <authorList>
            <person name="Culotta J."/>
            <person name="Lindsey A.R."/>
        </authorList>
    </citation>
    <scope>NUCLEOTIDE SEQUENCE [LARGE SCALE GENOMIC DNA]</scope>
    <source>
        <strain evidence="7 8">KSX58</strain>
    </source>
</reference>
<accession>A0ABD2XFN1</accession>
<evidence type="ECO:0000259" key="6">
    <source>
        <dbReference type="SMART" id="SM00849"/>
    </source>
</evidence>
<dbReference type="GO" id="GO:0031123">
    <property type="term" value="P:RNA 3'-end processing"/>
    <property type="evidence" value="ECO:0007669"/>
    <property type="project" value="UniProtKB-ARBA"/>
</dbReference>
<gene>
    <name evidence="7" type="ORF">TKK_003062</name>
</gene>
<dbReference type="Pfam" id="PF17778">
    <property type="entry name" value="WHD_BLACT"/>
    <property type="match status" value="1"/>
</dbReference>
<keyword evidence="8" id="KW-1185">Reference proteome</keyword>
<evidence type="ECO:0000256" key="2">
    <source>
        <dbReference type="ARBA" id="ARBA00022723"/>
    </source>
</evidence>
<dbReference type="EMBL" id="JBJJXI010000026">
    <property type="protein sequence ID" value="KAL3404064.1"/>
    <property type="molecule type" value="Genomic_DNA"/>
</dbReference>
<evidence type="ECO:0000256" key="4">
    <source>
        <dbReference type="ARBA" id="ARBA00022833"/>
    </source>
</evidence>
<evidence type="ECO:0000313" key="7">
    <source>
        <dbReference type="EMBL" id="KAL3404064.1"/>
    </source>
</evidence>